<reference evidence="1" key="1">
    <citation type="submission" date="2014-09" db="EMBL/GenBank/DDBJ databases">
        <authorList>
            <person name="Magalhaes I.L.F."/>
            <person name="Oliveira U."/>
            <person name="Santos F.R."/>
            <person name="Vidigal T.H.D.A."/>
            <person name="Brescovit A.D."/>
            <person name="Santos A.J."/>
        </authorList>
    </citation>
    <scope>NUCLEOTIDE SEQUENCE</scope>
    <source>
        <tissue evidence="1">Shoot tissue taken approximately 20 cm above the soil surface</tissue>
    </source>
</reference>
<dbReference type="AlphaFoldDB" id="A0A0A9AW09"/>
<proteinExistence type="predicted"/>
<protein>
    <submittedName>
        <fullName evidence="1">Uncharacterized protein</fullName>
    </submittedName>
</protein>
<accession>A0A0A9AW09</accession>
<organism evidence="1">
    <name type="scientific">Arundo donax</name>
    <name type="common">Giant reed</name>
    <name type="synonym">Donax arundinaceus</name>
    <dbReference type="NCBI Taxonomy" id="35708"/>
    <lineage>
        <taxon>Eukaryota</taxon>
        <taxon>Viridiplantae</taxon>
        <taxon>Streptophyta</taxon>
        <taxon>Embryophyta</taxon>
        <taxon>Tracheophyta</taxon>
        <taxon>Spermatophyta</taxon>
        <taxon>Magnoliopsida</taxon>
        <taxon>Liliopsida</taxon>
        <taxon>Poales</taxon>
        <taxon>Poaceae</taxon>
        <taxon>PACMAD clade</taxon>
        <taxon>Arundinoideae</taxon>
        <taxon>Arundineae</taxon>
        <taxon>Arundo</taxon>
    </lineage>
</organism>
<evidence type="ECO:0000313" key="1">
    <source>
        <dbReference type="EMBL" id="JAD51277.1"/>
    </source>
</evidence>
<reference evidence="1" key="2">
    <citation type="journal article" date="2015" name="Data Brief">
        <title>Shoot transcriptome of the giant reed, Arundo donax.</title>
        <authorList>
            <person name="Barrero R.A."/>
            <person name="Guerrero F.D."/>
            <person name="Moolhuijzen P."/>
            <person name="Goolsby J.A."/>
            <person name="Tidwell J."/>
            <person name="Bellgard S.E."/>
            <person name="Bellgard M.I."/>
        </authorList>
    </citation>
    <scope>NUCLEOTIDE SEQUENCE</scope>
    <source>
        <tissue evidence="1">Shoot tissue taken approximately 20 cm above the soil surface</tissue>
    </source>
</reference>
<sequence>MASLSMSNCLSIARFVMCRPMASSTMTCAR</sequence>
<dbReference type="EMBL" id="GBRH01246618">
    <property type="protein sequence ID" value="JAD51277.1"/>
    <property type="molecule type" value="Transcribed_RNA"/>
</dbReference>
<name>A0A0A9AW09_ARUDO</name>